<evidence type="ECO:0000313" key="23">
    <source>
        <dbReference type="EMBL" id="KAA8889444.1"/>
    </source>
</evidence>
<dbReference type="CDD" id="cd03469">
    <property type="entry name" value="Rieske_RO_Alpha_N"/>
    <property type="match status" value="1"/>
</dbReference>
<comment type="similarity">
    <text evidence="16">Belongs to the cholesterol 7-desaturase family.</text>
</comment>
<accession>A0A5N0EME1</accession>
<gene>
    <name evidence="23" type="ORF">F3087_11000</name>
</gene>
<dbReference type="GO" id="GO:0008203">
    <property type="term" value="P:cholesterol metabolic process"/>
    <property type="evidence" value="ECO:0007669"/>
    <property type="project" value="InterPro"/>
</dbReference>
<evidence type="ECO:0000256" key="4">
    <source>
        <dbReference type="ARBA" id="ARBA00022692"/>
    </source>
</evidence>
<evidence type="ECO:0000256" key="3">
    <source>
        <dbReference type="ARBA" id="ARBA00004972"/>
    </source>
</evidence>
<evidence type="ECO:0000256" key="17">
    <source>
        <dbReference type="ARBA" id="ARBA00026095"/>
    </source>
</evidence>
<keyword evidence="24" id="KW-1185">Reference proteome</keyword>
<keyword evidence="13" id="KW-0472">Membrane</keyword>
<dbReference type="GO" id="GO:0051537">
    <property type="term" value="F:2 iron, 2 sulfur cluster binding"/>
    <property type="evidence" value="ECO:0007669"/>
    <property type="project" value="UniProtKB-KW"/>
</dbReference>
<dbReference type="GO" id="GO:0016020">
    <property type="term" value="C:membrane"/>
    <property type="evidence" value="ECO:0007669"/>
    <property type="project" value="UniProtKB-SubCell"/>
</dbReference>
<keyword evidence="11" id="KW-0411">Iron-sulfur</keyword>
<comment type="catalytic activity">
    <reaction evidence="20">
        <text>cholesterol + NADH + O2 + H(+) = 7-dehydrocholesterol + NAD(+) + 2 H2O</text>
        <dbReference type="Rhea" id="RHEA:51644"/>
        <dbReference type="ChEBI" id="CHEBI:15377"/>
        <dbReference type="ChEBI" id="CHEBI:15378"/>
        <dbReference type="ChEBI" id="CHEBI:15379"/>
        <dbReference type="ChEBI" id="CHEBI:16113"/>
        <dbReference type="ChEBI" id="CHEBI:17759"/>
        <dbReference type="ChEBI" id="CHEBI:57540"/>
        <dbReference type="ChEBI" id="CHEBI:57945"/>
        <dbReference type="EC" id="1.14.19.21"/>
    </reaction>
    <physiologicalReaction direction="left-to-right" evidence="20">
        <dbReference type="Rhea" id="RHEA:51645"/>
    </physiologicalReaction>
</comment>
<evidence type="ECO:0000256" key="16">
    <source>
        <dbReference type="ARBA" id="ARBA00025729"/>
    </source>
</evidence>
<dbReference type="InterPro" id="IPR036922">
    <property type="entry name" value="Rieske_2Fe-2S_sf"/>
</dbReference>
<evidence type="ECO:0000313" key="24">
    <source>
        <dbReference type="Proteomes" id="UP000323876"/>
    </source>
</evidence>
<dbReference type="Proteomes" id="UP000323876">
    <property type="component" value="Unassembled WGS sequence"/>
</dbReference>
<evidence type="ECO:0000256" key="11">
    <source>
        <dbReference type="ARBA" id="ARBA00023014"/>
    </source>
</evidence>
<dbReference type="InterPro" id="IPR045605">
    <property type="entry name" value="KshA-like_C"/>
</dbReference>
<evidence type="ECO:0000256" key="13">
    <source>
        <dbReference type="ARBA" id="ARBA00023136"/>
    </source>
</evidence>
<comment type="subcellular location">
    <subcellularLocation>
        <location evidence="2">Membrane</location>
    </subcellularLocation>
</comment>
<name>A0A5N0EME1_9NOCA</name>
<dbReference type="GO" id="GO:0005737">
    <property type="term" value="C:cytoplasm"/>
    <property type="evidence" value="ECO:0007669"/>
    <property type="project" value="TreeGrafter"/>
</dbReference>
<evidence type="ECO:0000256" key="1">
    <source>
        <dbReference type="ARBA" id="ARBA00001962"/>
    </source>
</evidence>
<dbReference type="Gene3D" id="2.102.10.10">
    <property type="entry name" value="Rieske [2Fe-2S] iron-sulphur domain"/>
    <property type="match status" value="1"/>
</dbReference>
<dbReference type="Pfam" id="PF19298">
    <property type="entry name" value="KshA_C"/>
    <property type="match status" value="1"/>
</dbReference>
<evidence type="ECO:0000256" key="5">
    <source>
        <dbReference type="ARBA" id="ARBA00022714"/>
    </source>
</evidence>
<dbReference type="PANTHER" id="PTHR21266:SF32">
    <property type="entry name" value="CHOLESTEROL 7-DESATURASE NVD"/>
    <property type="match status" value="1"/>
</dbReference>
<comment type="pathway">
    <text evidence="3">Hormone biosynthesis.</text>
</comment>
<dbReference type="InterPro" id="IPR017941">
    <property type="entry name" value="Rieske_2Fe-2S"/>
</dbReference>
<comment type="pathway">
    <text evidence="15">Steroid hormone biosynthesis; dafachronic acid biosynthesis.</text>
</comment>
<evidence type="ECO:0000256" key="18">
    <source>
        <dbReference type="ARBA" id="ARBA00030944"/>
    </source>
</evidence>
<dbReference type="PROSITE" id="PS51296">
    <property type="entry name" value="RIESKE"/>
    <property type="match status" value="1"/>
</dbReference>
<dbReference type="OrthoDB" id="5243643at2"/>
<dbReference type="SUPFAM" id="SSF50022">
    <property type="entry name" value="ISP domain"/>
    <property type="match status" value="1"/>
</dbReference>
<evidence type="ECO:0000256" key="9">
    <source>
        <dbReference type="ARBA" id="ARBA00023002"/>
    </source>
</evidence>
<evidence type="ECO:0000256" key="12">
    <source>
        <dbReference type="ARBA" id="ARBA00023098"/>
    </source>
</evidence>
<dbReference type="PANTHER" id="PTHR21266">
    <property type="entry name" value="IRON-SULFUR DOMAIN CONTAINING PROTEIN"/>
    <property type="match status" value="1"/>
</dbReference>
<evidence type="ECO:0000256" key="10">
    <source>
        <dbReference type="ARBA" id="ARBA00023004"/>
    </source>
</evidence>
<evidence type="ECO:0000256" key="2">
    <source>
        <dbReference type="ARBA" id="ARBA00004370"/>
    </source>
</evidence>
<keyword evidence="9" id="KW-0560">Oxidoreductase</keyword>
<comment type="cofactor">
    <cofactor evidence="1">
        <name>Fe cation</name>
        <dbReference type="ChEBI" id="CHEBI:24875"/>
    </cofactor>
</comment>
<evidence type="ECO:0000259" key="22">
    <source>
        <dbReference type="PROSITE" id="PS51296"/>
    </source>
</evidence>
<dbReference type="GO" id="GO:0016042">
    <property type="term" value="P:lipid catabolic process"/>
    <property type="evidence" value="ECO:0007669"/>
    <property type="project" value="UniProtKB-KW"/>
</dbReference>
<evidence type="ECO:0000256" key="20">
    <source>
        <dbReference type="ARBA" id="ARBA00047853"/>
    </source>
</evidence>
<reference evidence="23 24" key="1">
    <citation type="submission" date="2019-09" db="EMBL/GenBank/DDBJ databases">
        <authorList>
            <person name="Wang X."/>
        </authorList>
    </citation>
    <scope>NUCLEOTIDE SEQUENCE [LARGE SCALE GENOMIC DNA]</scope>
    <source>
        <strain evidence="23 24">CICC 11023</strain>
    </source>
</reference>
<evidence type="ECO:0000256" key="14">
    <source>
        <dbReference type="ARBA" id="ARBA00023221"/>
    </source>
</evidence>
<comment type="catalytic activity">
    <reaction evidence="21">
        <text>cholesterol + NADPH + O2 + H(+) = 7-dehydrocholesterol + NADP(+) + 2 H2O</text>
        <dbReference type="Rhea" id="RHEA:45024"/>
        <dbReference type="ChEBI" id="CHEBI:15377"/>
        <dbReference type="ChEBI" id="CHEBI:15378"/>
        <dbReference type="ChEBI" id="CHEBI:15379"/>
        <dbReference type="ChEBI" id="CHEBI:16113"/>
        <dbReference type="ChEBI" id="CHEBI:17759"/>
        <dbReference type="ChEBI" id="CHEBI:57783"/>
        <dbReference type="ChEBI" id="CHEBI:58349"/>
        <dbReference type="EC" id="1.14.19.21"/>
    </reaction>
    <physiologicalReaction direction="left-to-right" evidence="21">
        <dbReference type="Rhea" id="RHEA:45025"/>
    </physiologicalReaction>
</comment>
<comment type="subunit">
    <text evidence="19">Homotrimer. The two-component system 3-ketosteroid-9-alpha-monooxygenase is composed of an oxygenase component KshA and a reductase component KshB.</text>
</comment>
<evidence type="ECO:0000256" key="19">
    <source>
        <dbReference type="ARBA" id="ARBA00046982"/>
    </source>
</evidence>
<dbReference type="EMBL" id="VXLC01000003">
    <property type="protein sequence ID" value="KAA8889444.1"/>
    <property type="molecule type" value="Genomic_DNA"/>
</dbReference>
<dbReference type="Gene3D" id="3.90.380.10">
    <property type="entry name" value="Naphthalene 1,2-dioxygenase Alpha Subunit, Chain A, domain 1"/>
    <property type="match status" value="1"/>
</dbReference>
<dbReference type="SUPFAM" id="SSF55961">
    <property type="entry name" value="Bet v1-like"/>
    <property type="match status" value="1"/>
</dbReference>
<keyword evidence="4" id="KW-0812">Transmembrane</keyword>
<feature type="domain" description="Rieske" evidence="22">
    <location>
        <begin position="43"/>
        <end position="144"/>
    </location>
</feature>
<dbReference type="GO" id="GO:0170056">
    <property type="term" value="F:cholesterol 7-desaturase [NAD(P)H] activity"/>
    <property type="evidence" value="ECO:0007669"/>
    <property type="project" value="UniProtKB-EC"/>
</dbReference>
<keyword evidence="6" id="KW-0479">Metal-binding</keyword>
<keyword evidence="10" id="KW-0408">Iron</keyword>
<keyword evidence="7" id="KW-0442">Lipid degradation</keyword>
<keyword evidence="12" id="KW-0443">Lipid metabolism</keyword>
<evidence type="ECO:0000256" key="8">
    <source>
        <dbReference type="ARBA" id="ARBA00022989"/>
    </source>
</evidence>
<evidence type="ECO:0000256" key="7">
    <source>
        <dbReference type="ARBA" id="ARBA00022963"/>
    </source>
</evidence>
<evidence type="ECO:0000256" key="21">
    <source>
        <dbReference type="ARBA" id="ARBA00049548"/>
    </source>
</evidence>
<keyword evidence="5" id="KW-0001">2Fe-2S</keyword>
<protein>
    <recommendedName>
        <fullName evidence="17">cholesterol 7-desaturase</fullName>
        <ecNumber evidence="17">1.14.19.21</ecNumber>
    </recommendedName>
    <alternativeName>
        <fullName evidence="18">Rieske-type oxygenase</fullName>
    </alternativeName>
</protein>
<dbReference type="AlphaFoldDB" id="A0A5N0EME1"/>
<keyword evidence="8" id="KW-1133">Transmembrane helix</keyword>
<organism evidence="23 24">
    <name type="scientific">Nocardia colli</name>
    <dbReference type="NCBI Taxonomy" id="2545717"/>
    <lineage>
        <taxon>Bacteria</taxon>
        <taxon>Bacillati</taxon>
        <taxon>Actinomycetota</taxon>
        <taxon>Actinomycetes</taxon>
        <taxon>Mycobacteriales</taxon>
        <taxon>Nocardiaceae</taxon>
        <taxon>Nocardia</taxon>
    </lineage>
</organism>
<sequence length="363" mass="40491">MTPTSAVGTRSWQYVARRNVVKRLESPPETVLRPRRPYANGWFVLGSSKDVAPGKIRTYRFVGEDVVVFRTRKGILRASGAYCPHLGAHLGYGGRVDGECVVCPFHGFAYDTTGACVRTGYGTPPPKAALSLHTVREVNGFILIWYHAEGAEPTWEIPPLPDDFPAQRRHDVRLREHPQEVTENLVDLGHFLHVHNFSAIAQVRPMEIDGPHLRYEFEGVNRTPRLFGIRERLVADVYGLGYIAVHFTLPDLHIRGRAFALSTPTDPTHVVYSYGASLMGPGGNGLPARLVTRLFVPFMMAISVPADYPMWNNKTFLEHPRLAKGDGPIIAFRRWAKQFYSAETGSNGQADAGSVRTETVQFD</sequence>
<dbReference type="Pfam" id="PF00355">
    <property type="entry name" value="Rieske"/>
    <property type="match status" value="1"/>
</dbReference>
<evidence type="ECO:0000256" key="15">
    <source>
        <dbReference type="ARBA" id="ARBA00025712"/>
    </source>
</evidence>
<comment type="caution">
    <text evidence="23">The sequence shown here is derived from an EMBL/GenBank/DDBJ whole genome shotgun (WGS) entry which is preliminary data.</text>
</comment>
<dbReference type="InterPro" id="IPR050584">
    <property type="entry name" value="Cholesterol_7-desaturase"/>
</dbReference>
<keyword evidence="14" id="KW-0753">Steroid metabolism</keyword>
<dbReference type="GO" id="GO:0046872">
    <property type="term" value="F:metal ion binding"/>
    <property type="evidence" value="ECO:0007669"/>
    <property type="project" value="UniProtKB-KW"/>
</dbReference>
<dbReference type="GO" id="GO:0004497">
    <property type="term" value="F:monooxygenase activity"/>
    <property type="evidence" value="ECO:0007669"/>
    <property type="project" value="UniProtKB-ARBA"/>
</dbReference>
<evidence type="ECO:0000256" key="6">
    <source>
        <dbReference type="ARBA" id="ARBA00022723"/>
    </source>
</evidence>
<dbReference type="EC" id="1.14.19.21" evidence="17"/>
<proteinExistence type="inferred from homology"/>